<evidence type="ECO:0000256" key="1">
    <source>
        <dbReference type="ARBA" id="ARBA00043967"/>
    </source>
</evidence>
<proteinExistence type="inferred from homology"/>
<feature type="domain" description="SUF system FeS cluster assembly SufBD N-terminal" evidence="3">
    <location>
        <begin position="49"/>
        <end position="109"/>
    </location>
</feature>
<feature type="non-terminal residue" evidence="4">
    <location>
        <position position="1"/>
    </location>
</feature>
<dbReference type="Pfam" id="PF01458">
    <property type="entry name" value="SUFBD_core"/>
    <property type="match status" value="1"/>
</dbReference>
<accession>X1E2V5</accession>
<protein>
    <recommendedName>
        <fullName evidence="5">Fe-S cluster assembly protein SufD</fullName>
    </recommendedName>
</protein>
<dbReference type="InterPro" id="IPR037284">
    <property type="entry name" value="SUF_FeS_clus_asmbl_SufBD_sf"/>
</dbReference>
<dbReference type="SUPFAM" id="SSF101960">
    <property type="entry name" value="Stabilizer of iron transporter SufD"/>
    <property type="match status" value="1"/>
</dbReference>
<dbReference type="PANTHER" id="PTHR30508:SF1">
    <property type="entry name" value="UPF0051 PROTEIN ABCI8, CHLOROPLASTIC-RELATED"/>
    <property type="match status" value="1"/>
</dbReference>
<dbReference type="GO" id="GO:0016226">
    <property type="term" value="P:iron-sulfur cluster assembly"/>
    <property type="evidence" value="ECO:0007669"/>
    <property type="project" value="InterPro"/>
</dbReference>
<comment type="caution">
    <text evidence="4">The sequence shown here is derived from an EMBL/GenBank/DDBJ whole genome shotgun (WGS) entry which is preliminary data.</text>
</comment>
<feature type="domain" description="SUF system FeS cluster assembly SufBD core" evidence="2">
    <location>
        <begin position="117"/>
        <end position="251"/>
    </location>
</feature>
<dbReference type="PANTHER" id="PTHR30508">
    <property type="entry name" value="FES CLUSTER ASSEMBLY PROTEIN SUF"/>
    <property type="match status" value="1"/>
</dbReference>
<evidence type="ECO:0008006" key="5">
    <source>
        <dbReference type="Google" id="ProtNLM"/>
    </source>
</evidence>
<organism evidence="4">
    <name type="scientific">marine sediment metagenome</name>
    <dbReference type="NCBI Taxonomy" id="412755"/>
    <lineage>
        <taxon>unclassified sequences</taxon>
        <taxon>metagenomes</taxon>
        <taxon>ecological metagenomes</taxon>
    </lineage>
</organism>
<dbReference type="InterPro" id="IPR055346">
    <property type="entry name" value="Fe-S_cluster_assembly_SufBD"/>
</dbReference>
<evidence type="ECO:0000259" key="3">
    <source>
        <dbReference type="Pfam" id="PF19295"/>
    </source>
</evidence>
<dbReference type="AlphaFoldDB" id="X1E2V5"/>
<sequence length="257" mass="27881">SASASLNGVDPHPVEDDLIQPLLGDTEGALIVLHPGQKPIVQGHATLREQGVIFSTWEQVVQSNPEILKKYLGSVVAHDEGKFSALTAALVRDGYIIHVPKGVQVDIPLHSVLWAPGSNSAVFSRLLVIVEDGASVTYVHESASPSEAVGGLIHAGIVELFVGKNANLKFVEIQSWGRHVWNFTHERARVERDGHLDWVFGAVGSHLSKNFSDITLAGEGADGRMSGFFFTDRDQHLDHDTQQNHLSPSSKHATRST</sequence>
<reference evidence="4" key="1">
    <citation type="journal article" date="2014" name="Front. Microbiol.">
        <title>High frequency of phylogenetically diverse reductive dehalogenase-homologous genes in deep subseafloor sedimentary metagenomes.</title>
        <authorList>
            <person name="Kawai M."/>
            <person name="Futagami T."/>
            <person name="Toyoda A."/>
            <person name="Takaki Y."/>
            <person name="Nishi S."/>
            <person name="Hori S."/>
            <person name="Arai W."/>
            <person name="Tsubouchi T."/>
            <person name="Morono Y."/>
            <person name="Uchiyama I."/>
            <person name="Ito T."/>
            <person name="Fujiyama A."/>
            <person name="Inagaki F."/>
            <person name="Takami H."/>
        </authorList>
    </citation>
    <scope>NUCLEOTIDE SEQUENCE</scope>
    <source>
        <strain evidence="4">Expedition CK06-06</strain>
    </source>
</reference>
<dbReference type="InterPro" id="IPR045595">
    <property type="entry name" value="SufBD_N"/>
</dbReference>
<dbReference type="EMBL" id="BART01031174">
    <property type="protein sequence ID" value="GAH11499.1"/>
    <property type="molecule type" value="Genomic_DNA"/>
</dbReference>
<feature type="non-terminal residue" evidence="4">
    <location>
        <position position="257"/>
    </location>
</feature>
<evidence type="ECO:0000313" key="4">
    <source>
        <dbReference type="EMBL" id="GAH11499.1"/>
    </source>
</evidence>
<name>X1E2V5_9ZZZZ</name>
<gene>
    <name evidence="4" type="ORF">S01H4_54210</name>
</gene>
<dbReference type="Pfam" id="PF19295">
    <property type="entry name" value="SufBD_N"/>
    <property type="match status" value="1"/>
</dbReference>
<comment type="similarity">
    <text evidence="1">Belongs to the iron-sulfur cluster assembly SufBD family.</text>
</comment>
<evidence type="ECO:0000259" key="2">
    <source>
        <dbReference type="Pfam" id="PF01458"/>
    </source>
</evidence>
<dbReference type="InterPro" id="IPR000825">
    <property type="entry name" value="SUF_FeS_clus_asmbl_SufBD_core"/>
</dbReference>